<evidence type="ECO:0000313" key="1">
    <source>
        <dbReference type="EMBL" id="UWZ60269.1"/>
    </source>
</evidence>
<dbReference type="EMBL" id="CP073767">
    <property type="protein sequence ID" value="UWZ60269.1"/>
    <property type="molecule type" value="Genomic_DNA"/>
</dbReference>
<dbReference type="AlphaFoldDB" id="A0A9Q9IQ48"/>
<dbReference type="KEGG" id="daur:Daura_22100"/>
<name>A0A9Q9IQ48_9ACTN</name>
<dbReference type="OrthoDB" id="9994397at2"/>
<reference evidence="1" key="1">
    <citation type="submission" date="2021-04" db="EMBL/GenBank/DDBJ databases">
        <title>Dactylosporangium aurantiacum NRRL B-8018 full assembly.</title>
        <authorList>
            <person name="Hartkoorn R.C."/>
            <person name="Beaudoing E."/>
            <person name="Hot D."/>
        </authorList>
    </citation>
    <scope>NUCLEOTIDE SEQUENCE</scope>
    <source>
        <strain evidence="1">NRRL B-8018</strain>
    </source>
</reference>
<gene>
    <name evidence="1" type="ORF">Daura_22100</name>
</gene>
<organism evidence="1 2">
    <name type="scientific">Dactylosporangium aurantiacum</name>
    <dbReference type="NCBI Taxonomy" id="35754"/>
    <lineage>
        <taxon>Bacteria</taxon>
        <taxon>Bacillati</taxon>
        <taxon>Actinomycetota</taxon>
        <taxon>Actinomycetes</taxon>
        <taxon>Micromonosporales</taxon>
        <taxon>Micromonosporaceae</taxon>
        <taxon>Dactylosporangium</taxon>
    </lineage>
</organism>
<evidence type="ECO:0000313" key="2">
    <source>
        <dbReference type="Proteomes" id="UP001058003"/>
    </source>
</evidence>
<dbReference type="InterPro" id="IPR036927">
    <property type="entry name" value="Cyt_c_oxase-like_su1_sf"/>
</dbReference>
<dbReference type="Proteomes" id="UP001058003">
    <property type="component" value="Chromosome"/>
</dbReference>
<proteinExistence type="predicted"/>
<dbReference type="RefSeq" id="WP_033366744.1">
    <property type="nucleotide sequence ID" value="NZ_CP073767.1"/>
</dbReference>
<protein>
    <submittedName>
        <fullName evidence="1">Uncharacterized protein</fullName>
    </submittedName>
</protein>
<keyword evidence="2" id="KW-1185">Reference proteome</keyword>
<sequence length="62" mass="6652">MSRSVSGGRLTFVGFHTTFLVQHWSGTSGMPRRYADNLPDDGFTALNTVSTIGAFTLGDVSN</sequence>
<dbReference type="SUPFAM" id="SSF81442">
    <property type="entry name" value="Cytochrome c oxidase subunit I-like"/>
    <property type="match status" value="1"/>
</dbReference>
<accession>A0A9Q9IQ48</accession>
<dbReference type="Gene3D" id="1.20.210.10">
    <property type="entry name" value="Cytochrome c oxidase-like, subunit I domain"/>
    <property type="match status" value="1"/>
</dbReference>